<dbReference type="SUPFAM" id="SSF53474">
    <property type="entry name" value="alpha/beta-Hydrolases"/>
    <property type="match status" value="1"/>
</dbReference>
<organism evidence="4 5">
    <name type="scientific">Gordonia pseudamarae</name>
    <dbReference type="NCBI Taxonomy" id="2831662"/>
    <lineage>
        <taxon>Bacteria</taxon>
        <taxon>Bacillati</taxon>
        <taxon>Actinomycetota</taxon>
        <taxon>Actinomycetes</taxon>
        <taxon>Mycobacteriales</taxon>
        <taxon>Gordoniaceae</taxon>
        <taxon>Gordonia</taxon>
    </lineage>
</organism>
<proteinExistence type="predicted"/>
<accession>A0ABX6IM78</accession>
<feature type="signal peptide" evidence="1">
    <location>
        <begin position="1"/>
        <end position="38"/>
    </location>
</feature>
<dbReference type="InterPro" id="IPR000073">
    <property type="entry name" value="AB_hydrolase_1"/>
</dbReference>
<reference evidence="4" key="1">
    <citation type="journal article" date="2021" name="Nat. Microbiol.">
        <title>Cocultivation of an ultrasmall environmental parasitic bacterium with lytic ability against bacteria associated with wastewater foams.</title>
        <authorList>
            <person name="Batinovic S."/>
            <person name="Rose J.J.A."/>
            <person name="Ratcliffe J."/>
            <person name="Seviour R.J."/>
            <person name="Petrovski S."/>
        </authorList>
    </citation>
    <scope>NUCLEOTIDE SEQUENCE</scope>
    <source>
        <strain evidence="4">CON9</strain>
    </source>
</reference>
<keyword evidence="4" id="KW-0378">Hydrolase</keyword>
<sequence>MPTHRYARVRRRLLPAAVCASFAVIGSVLTVPAPQAQAAPDRLHWGACDRSFMASTSTECATLRVPRSYDNLSGDNLAGPTIELTVSRIAARDPGRKRGVLVGNPGGPGLSAIGMFSQLAMPQAVRDEWDLVAVQPRGLPGATPVRCAAITDPSRLISEMGLLNRERCDEKKTGYYRTLTTETGARDVEQVRRALGVDKLSLFGLSYGTWLFATYATLFPKHTGRLILDSAMDPAQAWSDILIAQTTGYKRRVHEMMAWIADNDRTYHQGTTPLAVYRAWSARIEKQAGVPPSLSAPPARVGDVPPGLQALGELYVRGANLTADTRARFENYLATVTNPGKAQVTSELLVMTRLAAPDRNMWSIVGQLLASEREITVFTPEVLKDMTASTDMQQLMVCNENRSAVDPTLWPASYVQNFIVGDIFEAPGLLYKSGTACAGTTPVGRPVPVRNRGLTVRPLQIQSTGDPQTPYRDSLAMRRAMGAHLITVGGGDHGQFGRLNTAVDNAVVTYLRTGRTTVTSATPAPIRAPLFPMKR</sequence>
<evidence type="ECO:0000259" key="3">
    <source>
        <dbReference type="Pfam" id="PF08386"/>
    </source>
</evidence>
<dbReference type="Pfam" id="PF08386">
    <property type="entry name" value="Abhydrolase_4"/>
    <property type="match status" value="1"/>
</dbReference>
<dbReference type="Gene3D" id="3.40.50.1820">
    <property type="entry name" value="alpha/beta hydrolase"/>
    <property type="match status" value="1"/>
</dbReference>
<feature type="domain" description="Peptidase S33 tripeptidyl aminopeptidase-like C-terminal" evidence="3">
    <location>
        <begin position="434"/>
        <end position="517"/>
    </location>
</feature>
<evidence type="ECO:0000313" key="4">
    <source>
        <dbReference type="EMBL" id="QHN36949.1"/>
    </source>
</evidence>
<name>A0ABX6IM78_9ACTN</name>
<dbReference type="Pfam" id="PF00561">
    <property type="entry name" value="Abhydrolase_1"/>
    <property type="match status" value="1"/>
</dbReference>
<dbReference type="RefSeq" id="WP_260840169.1">
    <property type="nucleotide sequence ID" value="NZ_CP045809.1"/>
</dbReference>
<evidence type="ECO:0000259" key="2">
    <source>
        <dbReference type="Pfam" id="PF00561"/>
    </source>
</evidence>
<feature type="chain" id="PRO_5047427097" evidence="1">
    <location>
        <begin position="39"/>
        <end position="535"/>
    </location>
</feature>
<dbReference type="InterPro" id="IPR013595">
    <property type="entry name" value="Pept_S33_TAP-like_C"/>
</dbReference>
<evidence type="ECO:0000256" key="1">
    <source>
        <dbReference type="SAM" id="SignalP"/>
    </source>
</evidence>
<gene>
    <name evidence="4" type="ORF">GII31_20655</name>
</gene>
<feature type="domain" description="AB hydrolase-1" evidence="2">
    <location>
        <begin position="101"/>
        <end position="256"/>
    </location>
</feature>
<evidence type="ECO:0000313" key="5">
    <source>
        <dbReference type="Proteomes" id="UP001059836"/>
    </source>
</evidence>
<dbReference type="InterPro" id="IPR029058">
    <property type="entry name" value="AB_hydrolase_fold"/>
</dbReference>
<dbReference type="EMBL" id="CP045809">
    <property type="protein sequence ID" value="QHN36949.1"/>
    <property type="molecule type" value="Genomic_DNA"/>
</dbReference>
<dbReference type="GO" id="GO:0016787">
    <property type="term" value="F:hydrolase activity"/>
    <property type="evidence" value="ECO:0007669"/>
    <property type="project" value="UniProtKB-KW"/>
</dbReference>
<keyword evidence="5" id="KW-1185">Reference proteome</keyword>
<keyword evidence="1" id="KW-0732">Signal</keyword>
<dbReference type="Proteomes" id="UP001059836">
    <property type="component" value="Chromosome"/>
</dbReference>
<protein>
    <submittedName>
        <fullName evidence="4">Alpha/beta fold hydrolase</fullName>
    </submittedName>
</protein>